<protein>
    <submittedName>
        <fullName evidence="1">Uncharacterized protein</fullName>
    </submittedName>
</protein>
<evidence type="ECO:0000313" key="2">
    <source>
        <dbReference type="Proteomes" id="UP000231019"/>
    </source>
</evidence>
<dbReference type="EMBL" id="PFFQ01000037">
    <property type="protein sequence ID" value="PIW16441.1"/>
    <property type="molecule type" value="Genomic_DNA"/>
</dbReference>
<reference evidence="1 2" key="1">
    <citation type="submission" date="2017-09" db="EMBL/GenBank/DDBJ databases">
        <title>Depth-based differentiation of microbial function through sediment-hosted aquifers and enrichment of novel symbionts in the deep terrestrial subsurface.</title>
        <authorList>
            <person name="Probst A.J."/>
            <person name="Ladd B."/>
            <person name="Jarett J.K."/>
            <person name="Geller-Mcgrath D.E."/>
            <person name="Sieber C.M."/>
            <person name="Emerson J.B."/>
            <person name="Anantharaman K."/>
            <person name="Thomas B.C."/>
            <person name="Malmstrom R."/>
            <person name="Stieglmeier M."/>
            <person name="Klingl A."/>
            <person name="Woyke T."/>
            <person name="Ryan C.M."/>
            <person name="Banfield J.F."/>
        </authorList>
    </citation>
    <scope>NUCLEOTIDE SEQUENCE [LARGE SCALE GENOMIC DNA]</scope>
    <source>
        <strain evidence="1">CG17_big_fil_post_rev_8_21_14_2_50_48_46</strain>
    </source>
</reference>
<proteinExistence type="predicted"/>
<accession>A0A2M7G3U4</accession>
<name>A0A2M7G3U4_9BACT</name>
<comment type="caution">
    <text evidence="1">The sequence shown here is derived from an EMBL/GenBank/DDBJ whole genome shotgun (WGS) entry which is preliminary data.</text>
</comment>
<dbReference type="AlphaFoldDB" id="A0A2M7G3U4"/>
<organism evidence="1 2">
    <name type="scientific">bacterium (Candidatus Blackallbacteria) CG17_big_fil_post_rev_8_21_14_2_50_48_46</name>
    <dbReference type="NCBI Taxonomy" id="2014261"/>
    <lineage>
        <taxon>Bacteria</taxon>
        <taxon>Candidatus Blackallbacteria</taxon>
    </lineage>
</organism>
<sequence length="176" mass="19962">MSADPSLPENLNELFEKLTPFGPVGTVIQRTFKAAIQPEERILIAYHHLESSEEVGQQKPVMGSCEIKLITSQRFLTLGFFPTYHQIMSHEIHRLASFSLTNRFATGYEGEGDATSAEERGFNPLEIQLEAVFVNEQGETVKEWNQEGSRPEDIKFLYRLLPTLSKMMGKPLAECR</sequence>
<gene>
    <name evidence="1" type="ORF">COW36_11770</name>
</gene>
<evidence type="ECO:0000313" key="1">
    <source>
        <dbReference type="EMBL" id="PIW16441.1"/>
    </source>
</evidence>
<dbReference type="Proteomes" id="UP000231019">
    <property type="component" value="Unassembled WGS sequence"/>
</dbReference>